<evidence type="ECO:0000313" key="2">
    <source>
        <dbReference type="EMBL" id="MEY6432175.1"/>
    </source>
</evidence>
<sequence>MWKAWLVSLTILALIGAVAVGLGPFLVSTTPLPGLEPARAAATPASRFLVIPFEGTDGVEVHYLAGTTPPGPAVPNFLLLHGFTLNAFTWDELLGFFDGQGHVIAYDQVPYGLSAKLTRLDWAEASPYTREAAVDQLFATMDALGLAQAILVGNSAGGSLALEAALARPERVTALILVSPWVYAQRPTLPPSLADLPQTERLSLFLARRLGQSTALLRRSYADPSRLSDERLALAGVHARVANWDLAWGHLLHQSLTDVVSVSARLPEITQPALVITGDQDRLVPLADTQQAAAALPLSELVVLPGCGHVAHEECPGQVADAVADWLAGLQTTFGSVHVGEFRDAN</sequence>
<dbReference type="GO" id="GO:0016787">
    <property type="term" value="F:hydrolase activity"/>
    <property type="evidence" value="ECO:0007669"/>
    <property type="project" value="UniProtKB-KW"/>
</dbReference>
<accession>A0ABV4BIA3</accession>
<dbReference type="SUPFAM" id="SSF53474">
    <property type="entry name" value="alpha/beta-Hydrolases"/>
    <property type="match status" value="1"/>
</dbReference>
<gene>
    <name evidence="2" type="ORF">ABC977_07095</name>
</gene>
<dbReference type="PANTHER" id="PTHR43689">
    <property type="entry name" value="HYDROLASE"/>
    <property type="match status" value="1"/>
</dbReference>
<dbReference type="Proteomes" id="UP001564408">
    <property type="component" value="Unassembled WGS sequence"/>
</dbReference>
<dbReference type="PANTHER" id="PTHR43689:SF8">
    <property type="entry name" value="ALPHA_BETA-HYDROLASES SUPERFAMILY PROTEIN"/>
    <property type="match status" value="1"/>
</dbReference>
<dbReference type="RefSeq" id="WP_369666557.1">
    <property type="nucleotide sequence ID" value="NZ_JBDKXB010000006.1"/>
</dbReference>
<evidence type="ECO:0000259" key="1">
    <source>
        <dbReference type="Pfam" id="PF00561"/>
    </source>
</evidence>
<dbReference type="PRINTS" id="PR00111">
    <property type="entry name" value="ABHYDROLASE"/>
</dbReference>
<reference evidence="2 3" key="1">
    <citation type="submission" date="2024-05" db="EMBL/GenBank/DDBJ databases">
        <title>Genome Sequence and Characterization of the New Strain Purple Sulfur Bacterium of Genus Thioalkalicoccus.</title>
        <authorList>
            <person name="Bryantseva I.A."/>
            <person name="Kyndt J.A."/>
            <person name="Imhoff J.F."/>
        </authorList>
    </citation>
    <scope>NUCLEOTIDE SEQUENCE [LARGE SCALE GENOMIC DNA]</scope>
    <source>
        <strain evidence="2 3">Um2</strain>
    </source>
</reference>
<evidence type="ECO:0000313" key="3">
    <source>
        <dbReference type="Proteomes" id="UP001564408"/>
    </source>
</evidence>
<dbReference type="InterPro" id="IPR029058">
    <property type="entry name" value="AB_hydrolase_fold"/>
</dbReference>
<keyword evidence="3" id="KW-1185">Reference proteome</keyword>
<dbReference type="EMBL" id="JBDKXB010000006">
    <property type="protein sequence ID" value="MEY6432175.1"/>
    <property type="molecule type" value="Genomic_DNA"/>
</dbReference>
<comment type="caution">
    <text evidence="2">The sequence shown here is derived from an EMBL/GenBank/DDBJ whole genome shotgun (WGS) entry which is preliminary data.</text>
</comment>
<protein>
    <submittedName>
        <fullName evidence="2">Alpha/beta hydrolase</fullName>
    </submittedName>
</protein>
<dbReference type="InterPro" id="IPR000073">
    <property type="entry name" value="AB_hydrolase_1"/>
</dbReference>
<feature type="domain" description="AB hydrolase-1" evidence="1">
    <location>
        <begin position="75"/>
        <end position="314"/>
    </location>
</feature>
<name>A0ABV4BIA3_9GAMM</name>
<dbReference type="Gene3D" id="3.40.50.1820">
    <property type="entry name" value="alpha/beta hydrolase"/>
    <property type="match status" value="1"/>
</dbReference>
<organism evidence="2 3">
    <name type="scientific">Thioalkalicoccus limnaeus</name>
    <dbReference type="NCBI Taxonomy" id="120681"/>
    <lineage>
        <taxon>Bacteria</taxon>
        <taxon>Pseudomonadati</taxon>
        <taxon>Pseudomonadota</taxon>
        <taxon>Gammaproteobacteria</taxon>
        <taxon>Chromatiales</taxon>
        <taxon>Chromatiaceae</taxon>
        <taxon>Thioalkalicoccus</taxon>
    </lineage>
</organism>
<keyword evidence="2" id="KW-0378">Hydrolase</keyword>
<dbReference type="Pfam" id="PF00561">
    <property type="entry name" value="Abhydrolase_1"/>
    <property type="match status" value="1"/>
</dbReference>
<proteinExistence type="predicted"/>